<dbReference type="RefSeq" id="WP_197079122.1">
    <property type="nucleotide sequence ID" value="NZ_CP046457.1"/>
</dbReference>
<name>A0A6I6DJX7_9FIRM</name>
<evidence type="ECO:0000313" key="1">
    <source>
        <dbReference type="EMBL" id="QGU00869.1"/>
    </source>
</evidence>
<gene>
    <name evidence="1" type="ORF">SYNTR_2275</name>
</gene>
<protein>
    <recommendedName>
        <fullName evidence="3">Competence protein ComFB</fullName>
    </recommendedName>
</protein>
<dbReference type="Pfam" id="PF10719">
    <property type="entry name" value="ComFB"/>
    <property type="match status" value="1"/>
</dbReference>
<proteinExistence type="predicted"/>
<dbReference type="EMBL" id="CP046457">
    <property type="protein sequence ID" value="QGU00869.1"/>
    <property type="molecule type" value="Genomic_DNA"/>
</dbReference>
<dbReference type="KEGG" id="salq:SYNTR_2275"/>
<evidence type="ECO:0008006" key="3">
    <source>
        <dbReference type="Google" id="ProtNLM"/>
    </source>
</evidence>
<dbReference type="AlphaFoldDB" id="A0A6I6DJX7"/>
<sequence length="90" mass="10140">MEVINVVEKMVWATIDDILEQKDGICKCEKCRADIVALTLNSLKPCYVVSNEGSAFVRANYLDLNLKHELTLALVHAIEIVSENPKHDKE</sequence>
<dbReference type="Proteomes" id="UP000426444">
    <property type="component" value="Chromosome"/>
</dbReference>
<organism evidence="1 2">
    <name type="scientific">Candidatus Syntrophocurvum alkaliphilum</name>
    <dbReference type="NCBI Taxonomy" id="2293317"/>
    <lineage>
        <taxon>Bacteria</taxon>
        <taxon>Bacillati</taxon>
        <taxon>Bacillota</taxon>
        <taxon>Clostridia</taxon>
        <taxon>Eubacteriales</taxon>
        <taxon>Syntrophomonadaceae</taxon>
        <taxon>Candidatus Syntrophocurvum</taxon>
    </lineage>
</organism>
<keyword evidence="2" id="KW-1185">Reference proteome</keyword>
<reference evidence="2" key="1">
    <citation type="journal article" date="2019" name="Microbiology">
        <title>Complete Genome Sequence of an Uncultured Bacterium of the Candidate Phylum Bipolaricaulota.</title>
        <authorList>
            <person name="Kadnikov V.V."/>
            <person name="Mardanov A.V."/>
            <person name="Beletsky A.V."/>
            <person name="Frank Y.A."/>
            <person name="Karnachuk O.V."/>
            <person name="Ravin N.V."/>
        </authorList>
    </citation>
    <scope>NUCLEOTIDE SEQUENCE [LARGE SCALE GENOMIC DNA]</scope>
</reference>
<accession>A0A6I6DJX7</accession>
<dbReference type="InterPro" id="IPR019657">
    <property type="entry name" value="ComFB"/>
</dbReference>
<evidence type="ECO:0000313" key="2">
    <source>
        <dbReference type="Proteomes" id="UP000426444"/>
    </source>
</evidence>